<dbReference type="EMBL" id="BMZO01000012">
    <property type="protein sequence ID" value="GHC79932.1"/>
    <property type="molecule type" value="Genomic_DNA"/>
</dbReference>
<dbReference type="Proteomes" id="UP000641137">
    <property type="component" value="Unassembled WGS sequence"/>
</dbReference>
<evidence type="ECO:0000256" key="1">
    <source>
        <dbReference type="SAM" id="MobiDB-lite"/>
    </source>
</evidence>
<protein>
    <submittedName>
        <fullName evidence="2">Uncharacterized protein</fullName>
    </submittedName>
</protein>
<evidence type="ECO:0000313" key="2">
    <source>
        <dbReference type="EMBL" id="GHC79932.1"/>
    </source>
</evidence>
<feature type="compositionally biased region" description="Polar residues" evidence="1">
    <location>
        <begin position="1"/>
        <end position="15"/>
    </location>
</feature>
<sequence>MYTETQTNEMPQPSRSRAVFSQEDSELIRTAIAHYLQDIRDTPEATKYSHLYHRLGRLA</sequence>
<keyword evidence="3" id="KW-1185">Reference proteome</keyword>
<feature type="region of interest" description="Disordered" evidence="1">
    <location>
        <begin position="1"/>
        <end position="22"/>
    </location>
</feature>
<comment type="caution">
    <text evidence="2">The sequence shown here is derived from an EMBL/GenBank/DDBJ whole genome shotgun (WGS) entry which is preliminary data.</text>
</comment>
<dbReference type="RefSeq" id="WP_189492693.1">
    <property type="nucleotide sequence ID" value="NZ_BMZO01000012.1"/>
</dbReference>
<accession>A0A8J3GI88</accession>
<proteinExistence type="predicted"/>
<name>A0A8J3GI88_9HYPH</name>
<dbReference type="AlphaFoldDB" id="A0A8J3GI88"/>
<gene>
    <name evidence="2" type="ORF">GCM10010136_32670</name>
</gene>
<reference evidence="2" key="2">
    <citation type="submission" date="2020-09" db="EMBL/GenBank/DDBJ databases">
        <authorList>
            <person name="Sun Q."/>
            <person name="Kim S."/>
        </authorList>
    </citation>
    <scope>NUCLEOTIDE SEQUENCE</scope>
    <source>
        <strain evidence="2">KCTC 42097</strain>
    </source>
</reference>
<evidence type="ECO:0000313" key="3">
    <source>
        <dbReference type="Proteomes" id="UP000641137"/>
    </source>
</evidence>
<reference evidence="2" key="1">
    <citation type="journal article" date="2014" name="Int. J. Syst. Evol. Microbiol.">
        <title>Complete genome sequence of Corynebacterium casei LMG S-19264T (=DSM 44701T), isolated from a smear-ripened cheese.</title>
        <authorList>
            <consortium name="US DOE Joint Genome Institute (JGI-PGF)"/>
            <person name="Walter F."/>
            <person name="Albersmeier A."/>
            <person name="Kalinowski J."/>
            <person name="Ruckert C."/>
        </authorList>
    </citation>
    <scope>NUCLEOTIDE SEQUENCE</scope>
    <source>
        <strain evidence="2">KCTC 42097</strain>
    </source>
</reference>
<organism evidence="2 3">
    <name type="scientific">Limoniibacter endophyticus</name>
    <dbReference type="NCBI Taxonomy" id="1565040"/>
    <lineage>
        <taxon>Bacteria</taxon>
        <taxon>Pseudomonadati</taxon>
        <taxon>Pseudomonadota</taxon>
        <taxon>Alphaproteobacteria</taxon>
        <taxon>Hyphomicrobiales</taxon>
        <taxon>Bartonellaceae</taxon>
        <taxon>Limoniibacter</taxon>
    </lineage>
</organism>